<name>A0A0E9XVA9_ANGAN</name>
<reference evidence="1" key="1">
    <citation type="submission" date="2014-11" db="EMBL/GenBank/DDBJ databases">
        <authorList>
            <person name="Amaro Gonzalez C."/>
        </authorList>
    </citation>
    <scope>NUCLEOTIDE SEQUENCE</scope>
</reference>
<dbReference type="EMBL" id="GBXM01002807">
    <property type="protein sequence ID" value="JAI05771.1"/>
    <property type="molecule type" value="Transcribed_RNA"/>
</dbReference>
<protein>
    <submittedName>
        <fullName evidence="1">Uncharacterized protein</fullName>
    </submittedName>
</protein>
<reference evidence="1" key="2">
    <citation type="journal article" date="2015" name="Fish Shellfish Immunol.">
        <title>Early steps in the European eel (Anguilla anguilla)-Vibrio vulnificus interaction in the gills: Role of the RtxA13 toxin.</title>
        <authorList>
            <person name="Callol A."/>
            <person name="Pajuelo D."/>
            <person name="Ebbesson L."/>
            <person name="Teles M."/>
            <person name="MacKenzie S."/>
            <person name="Amaro C."/>
        </authorList>
    </citation>
    <scope>NUCLEOTIDE SEQUENCE</scope>
</reference>
<accession>A0A0E9XVA9</accession>
<dbReference type="AlphaFoldDB" id="A0A0E9XVA9"/>
<proteinExistence type="predicted"/>
<evidence type="ECO:0000313" key="1">
    <source>
        <dbReference type="EMBL" id="JAI05771.1"/>
    </source>
</evidence>
<sequence length="21" mass="2575">MFYTLKSKLLPYIFISVYSNF</sequence>
<organism evidence="1">
    <name type="scientific">Anguilla anguilla</name>
    <name type="common">European freshwater eel</name>
    <name type="synonym">Muraena anguilla</name>
    <dbReference type="NCBI Taxonomy" id="7936"/>
    <lineage>
        <taxon>Eukaryota</taxon>
        <taxon>Metazoa</taxon>
        <taxon>Chordata</taxon>
        <taxon>Craniata</taxon>
        <taxon>Vertebrata</taxon>
        <taxon>Euteleostomi</taxon>
        <taxon>Actinopterygii</taxon>
        <taxon>Neopterygii</taxon>
        <taxon>Teleostei</taxon>
        <taxon>Anguilliformes</taxon>
        <taxon>Anguillidae</taxon>
        <taxon>Anguilla</taxon>
    </lineage>
</organism>